<reference evidence="1" key="1">
    <citation type="submission" date="2022-10" db="EMBL/GenBank/DDBJ databases">
        <title>Description of Fervidibacillus gen. nov. in the family Fervidibacillaceae fam. nov. with two species, Fervidibacillus albus sp. nov., and Fervidibacillus halotolerans sp. nov., isolated from tidal flat sediments.</title>
        <authorList>
            <person name="Kwon K.K."/>
            <person name="Yang S.-H."/>
        </authorList>
    </citation>
    <scope>NUCLEOTIDE SEQUENCE</scope>
    <source>
        <strain evidence="1">JCM 19140</strain>
    </source>
</reference>
<evidence type="ECO:0000313" key="1">
    <source>
        <dbReference type="EMBL" id="MCU9614104.1"/>
    </source>
</evidence>
<dbReference type="RefSeq" id="WP_263073342.1">
    <property type="nucleotide sequence ID" value="NZ_JAOUSF010000003.1"/>
</dbReference>
<protein>
    <submittedName>
        <fullName evidence="1">Uncharacterized protein</fullName>
    </submittedName>
</protein>
<dbReference type="AlphaFoldDB" id="A0AAE3IVG1"/>
<proteinExistence type="predicted"/>
<keyword evidence="2" id="KW-1185">Reference proteome</keyword>
<gene>
    <name evidence="1" type="ORF">OEV98_11085</name>
</gene>
<accession>A0AAE3IVG1</accession>
<name>A0AAE3IVG1_9BACI</name>
<dbReference type="Proteomes" id="UP001209318">
    <property type="component" value="Unassembled WGS sequence"/>
</dbReference>
<comment type="caution">
    <text evidence="1">The sequence shown here is derived from an EMBL/GenBank/DDBJ whole genome shotgun (WGS) entry which is preliminary data.</text>
</comment>
<sequence>MEDDKYILIDLEQTLGTGEVHFWNQNRFGYTKIPGVAGKFEVKEAATIVSNDLDNNTVAVPVKQFNTILEKYGEVMN</sequence>
<dbReference type="EMBL" id="JAOUSF010000003">
    <property type="protein sequence ID" value="MCU9614104.1"/>
    <property type="molecule type" value="Genomic_DNA"/>
</dbReference>
<evidence type="ECO:0000313" key="2">
    <source>
        <dbReference type="Proteomes" id="UP001209318"/>
    </source>
</evidence>
<organism evidence="1 2">
    <name type="scientific">Perspicuibacillus lycopersici</name>
    <dbReference type="NCBI Taxonomy" id="1325689"/>
    <lineage>
        <taxon>Bacteria</taxon>
        <taxon>Bacillati</taxon>
        <taxon>Bacillota</taxon>
        <taxon>Bacilli</taxon>
        <taxon>Bacillales</taxon>
        <taxon>Bacillaceae</taxon>
        <taxon>Perspicuibacillus</taxon>
    </lineage>
</organism>